<protein>
    <submittedName>
        <fullName evidence="2">Uncharacterized protein</fullName>
    </submittedName>
</protein>
<dbReference type="AlphaFoldDB" id="A0A136LXZ4"/>
<accession>A0A136LXZ4</accession>
<feature type="region of interest" description="Disordered" evidence="1">
    <location>
        <begin position="36"/>
        <end position="66"/>
    </location>
</feature>
<feature type="compositionally biased region" description="Basic and acidic residues" evidence="1">
    <location>
        <begin position="127"/>
        <end position="141"/>
    </location>
</feature>
<feature type="region of interest" description="Disordered" evidence="1">
    <location>
        <begin position="80"/>
        <end position="203"/>
    </location>
</feature>
<sequence length="752" mass="83877">MTYSCTNIKLACAVKTGNNDIITQLKTWIMAGLAHTPESYRPRPPVPPGREAGAGNPPNQNEQLDGTHYGRRFQDEALRRTGSTQGNGESEDPEKAAKAKEKELKRKKRELERQMTIQSHRFALSGRRGDKQAEAEFEQRQQKLRQAAENTDIKAETIAQLRGELSQTDEQDKRSAVKDKLAERTAEAEARLSEETVSSDEDPRAFEAEISELVNEGVVPQDAQSQEVQAARNAIRKSEQVRAELAEVLKNQTAEAKTPETSAEDADMIERLTRSVRKRLVAINLMITGVFRSAEDKYKMLKNAGFSDAEIASRYPDVIREKVSAERDRARTQLEEDERAARQKQTEEEERAEEVRQRQTALEEERERAAVREEIARSSDTSNTTKGTEAADGPHKLREKRILAIEQMRGTTLQEKALSGGVEGLSMTEVQQLRATELAQLREALKDPVMMPRSGWKARIEQANEEILMDSLAMAPLFDPSNMFETGSGVMPLNNIEDYLSDTGNGQLTGTPSERVRQHIANVYKRYFDDPEQQTALERAFLQGDTSGLERTVESTSARSPVLERAYLEMESMYETIMERNRQNRLLMAVLTQGMLGSEVHPDNPPAEDDASLKNSVAEAQSRLEGRDPAETATLFEQANTTLRMYVVEDLFSRVQPPGNIEAVRALLASPDAVLTITPSGVAIRMNASDIGTLVEAYTNGTTRAADVDARGVTIDGVIFSSHETDNHELGHQIRGVLRQQELPPNRHTSPA</sequence>
<feature type="region of interest" description="Disordered" evidence="1">
    <location>
        <begin position="325"/>
        <end position="394"/>
    </location>
</feature>
<evidence type="ECO:0000313" key="2">
    <source>
        <dbReference type="EMBL" id="KXK26496.1"/>
    </source>
</evidence>
<organism evidence="2 3">
    <name type="scientific">candidate division WS6 bacterium OLB20</name>
    <dbReference type="NCBI Taxonomy" id="1617426"/>
    <lineage>
        <taxon>Bacteria</taxon>
        <taxon>Candidatus Dojkabacteria</taxon>
    </lineage>
</organism>
<feature type="compositionally biased region" description="Basic and acidic residues" evidence="1">
    <location>
        <begin position="325"/>
        <end position="346"/>
    </location>
</feature>
<evidence type="ECO:0000313" key="3">
    <source>
        <dbReference type="Proteomes" id="UP000070457"/>
    </source>
</evidence>
<dbReference type="Proteomes" id="UP000070457">
    <property type="component" value="Unassembled WGS sequence"/>
</dbReference>
<comment type="caution">
    <text evidence="2">The sequence shown here is derived from an EMBL/GenBank/DDBJ whole genome shotgun (WGS) entry which is preliminary data.</text>
</comment>
<proteinExistence type="predicted"/>
<feature type="compositionally biased region" description="Polar residues" evidence="1">
    <location>
        <begin position="378"/>
        <end position="387"/>
    </location>
</feature>
<feature type="compositionally biased region" description="Basic and acidic residues" evidence="1">
    <location>
        <begin position="170"/>
        <end position="194"/>
    </location>
</feature>
<evidence type="ECO:0000256" key="1">
    <source>
        <dbReference type="SAM" id="MobiDB-lite"/>
    </source>
</evidence>
<feature type="compositionally biased region" description="Basic and acidic residues" evidence="1">
    <location>
        <begin position="93"/>
        <end position="113"/>
    </location>
</feature>
<dbReference type="EMBL" id="JYNZ01000003">
    <property type="protein sequence ID" value="KXK26496.1"/>
    <property type="molecule type" value="Genomic_DNA"/>
</dbReference>
<reference evidence="2 3" key="1">
    <citation type="submission" date="2015-02" db="EMBL/GenBank/DDBJ databases">
        <title>Improved understanding of the partial-nitritation anammox process through 23 genomes representing the majority of the microbial community.</title>
        <authorList>
            <person name="Speth D.R."/>
            <person name="In T Zandt M."/>
            <person name="Guerrero Cruz S."/>
            <person name="Jetten M.S."/>
            <person name="Dutilh B.E."/>
        </authorList>
    </citation>
    <scope>NUCLEOTIDE SEQUENCE [LARGE SCALE GENOMIC DNA]</scope>
    <source>
        <strain evidence="2">OLB20</strain>
    </source>
</reference>
<dbReference type="STRING" id="1617426.TR69_WS6001000500"/>
<feature type="compositionally biased region" description="Basic and acidic residues" evidence="1">
    <location>
        <begin position="353"/>
        <end position="377"/>
    </location>
</feature>
<gene>
    <name evidence="2" type="ORF">TR69_WS6001000500</name>
</gene>
<name>A0A136LXZ4_9BACT</name>